<evidence type="ECO:0000313" key="1">
    <source>
        <dbReference type="EMBL" id="KAG0554709.1"/>
    </source>
</evidence>
<comment type="caution">
    <text evidence="1">The sequence shown here is derived from an EMBL/GenBank/DDBJ whole genome shotgun (WGS) entry which is preliminary data.</text>
</comment>
<sequence>MRAAPCARCCRCFVLVLPISNGVITLLPPPQLTVVVPSGLAYPSSEFLSNSSPVPLQLVGFSLSDSLSVWVFFQALPLAQNYEPLEWRWLT</sequence>
<dbReference type="AlphaFoldDB" id="A0A8T0G9N9"/>
<keyword evidence="2" id="KW-1185">Reference proteome</keyword>
<accession>A0A8T0G9N9</accession>
<evidence type="ECO:0000313" key="2">
    <source>
        <dbReference type="Proteomes" id="UP000822688"/>
    </source>
</evidence>
<name>A0A8T0G9N9_CERPU</name>
<proteinExistence type="predicted"/>
<dbReference type="Proteomes" id="UP000822688">
    <property type="component" value="Chromosome 12"/>
</dbReference>
<dbReference type="EMBL" id="CM026433">
    <property type="protein sequence ID" value="KAG0554709.1"/>
    <property type="molecule type" value="Genomic_DNA"/>
</dbReference>
<reference evidence="1" key="1">
    <citation type="submission" date="2020-06" db="EMBL/GenBank/DDBJ databases">
        <title>WGS assembly of Ceratodon purpureus strain R40.</title>
        <authorList>
            <person name="Carey S.B."/>
            <person name="Jenkins J."/>
            <person name="Shu S."/>
            <person name="Lovell J.T."/>
            <person name="Sreedasyam A."/>
            <person name="Maumus F."/>
            <person name="Tiley G.P."/>
            <person name="Fernandez-Pozo N."/>
            <person name="Barry K."/>
            <person name="Chen C."/>
            <person name="Wang M."/>
            <person name="Lipzen A."/>
            <person name="Daum C."/>
            <person name="Saski C.A."/>
            <person name="Payton A.C."/>
            <person name="Mcbreen J.C."/>
            <person name="Conrad R.E."/>
            <person name="Kollar L.M."/>
            <person name="Olsson S."/>
            <person name="Huttunen S."/>
            <person name="Landis J.B."/>
            <person name="Wickett N.J."/>
            <person name="Johnson M.G."/>
            <person name="Rensing S.A."/>
            <person name="Grimwood J."/>
            <person name="Schmutz J."/>
            <person name="Mcdaniel S.F."/>
        </authorList>
    </citation>
    <scope>NUCLEOTIDE SEQUENCE</scope>
    <source>
        <strain evidence="1">R40</strain>
    </source>
</reference>
<protein>
    <submittedName>
        <fullName evidence="1">Uncharacterized protein</fullName>
    </submittedName>
</protein>
<gene>
    <name evidence="1" type="ORF">KC19_12G112600</name>
</gene>
<organism evidence="1 2">
    <name type="scientific">Ceratodon purpureus</name>
    <name type="common">Fire moss</name>
    <name type="synonym">Dicranum purpureum</name>
    <dbReference type="NCBI Taxonomy" id="3225"/>
    <lineage>
        <taxon>Eukaryota</taxon>
        <taxon>Viridiplantae</taxon>
        <taxon>Streptophyta</taxon>
        <taxon>Embryophyta</taxon>
        <taxon>Bryophyta</taxon>
        <taxon>Bryophytina</taxon>
        <taxon>Bryopsida</taxon>
        <taxon>Dicranidae</taxon>
        <taxon>Pseudoditrichales</taxon>
        <taxon>Ditrichaceae</taxon>
        <taxon>Ceratodon</taxon>
    </lineage>
</organism>